<gene>
    <name evidence="1" type="primary">LAC11_1</name>
    <name evidence="1" type="ORF">HAX54_020771</name>
</gene>
<dbReference type="Gene3D" id="2.60.40.420">
    <property type="entry name" value="Cupredoxins - blue copper proteins"/>
    <property type="match status" value="1"/>
</dbReference>
<reference evidence="1 2" key="1">
    <citation type="journal article" date="2021" name="BMC Genomics">
        <title>Datura genome reveals duplications of psychoactive alkaloid biosynthetic genes and high mutation rate following tissue culture.</title>
        <authorList>
            <person name="Rajewski A."/>
            <person name="Carter-House D."/>
            <person name="Stajich J."/>
            <person name="Litt A."/>
        </authorList>
    </citation>
    <scope>NUCLEOTIDE SEQUENCE [LARGE SCALE GENOMIC DNA]</scope>
    <source>
        <strain evidence="1">AR-01</strain>
    </source>
</reference>
<dbReference type="SUPFAM" id="SSF49503">
    <property type="entry name" value="Cupredoxins"/>
    <property type="match status" value="1"/>
</dbReference>
<name>A0ABS8RJQ8_DATST</name>
<keyword evidence="2" id="KW-1185">Reference proteome</keyword>
<dbReference type="PANTHER" id="PTHR11709:SF452">
    <property type="entry name" value="LACCASE-2"/>
    <property type="match status" value="1"/>
</dbReference>
<organism evidence="1 2">
    <name type="scientific">Datura stramonium</name>
    <name type="common">Jimsonweed</name>
    <name type="synonym">Common thornapple</name>
    <dbReference type="NCBI Taxonomy" id="4076"/>
    <lineage>
        <taxon>Eukaryota</taxon>
        <taxon>Viridiplantae</taxon>
        <taxon>Streptophyta</taxon>
        <taxon>Embryophyta</taxon>
        <taxon>Tracheophyta</taxon>
        <taxon>Spermatophyta</taxon>
        <taxon>Magnoliopsida</taxon>
        <taxon>eudicotyledons</taxon>
        <taxon>Gunneridae</taxon>
        <taxon>Pentapetalae</taxon>
        <taxon>asterids</taxon>
        <taxon>lamiids</taxon>
        <taxon>Solanales</taxon>
        <taxon>Solanaceae</taxon>
        <taxon>Solanoideae</taxon>
        <taxon>Datureae</taxon>
        <taxon>Datura</taxon>
    </lineage>
</organism>
<sequence>MAARLFMESPVPKLRSLNSPKYVANVLLKVDRNLYTIGLGINACPTCTNGTRFAASLNNISFVMPETALLQAHYFDIKECTPITIDFPDKPPTPFNYTGAPLTANLRTTQGIRLSKIAFNSTVELVIQDANLLTVESHPFHNSISMVTTSFSLELA</sequence>
<dbReference type="EMBL" id="JACEIK010000025">
    <property type="protein sequence ID" value="MCD7446993.1"/>
    <property type="molecule type" value="Genomic_DNA"/>
</dbReference>
<dbReference type="InterPro" id="IPR045087">
    <property type="entry name" value="Cu-oxidase_fam"/>
</dbReference>
<dbReference type="PANTHER" id="PTHR11709">
    <property type="entry name" value="MULTI-COPPER OXIDASE"/>
    <property type="match status" value="1"/>
</dbReference>
<evidence type="ECO:0000313" key="1">
    <source>
        <dbReference type="EMBL" id="MCD7446993.1"/>
    </source>
</evidence>
<protein>
    <submittedName>
        <fullName evidence="1">Laccase-11</fullName>
    </submittedName>
</protein>
<dbReference type="Proteomes" id="UP000823775">
    <property type="component" value="Unassembled WGS sequence"/>
</dbReference>
<evidence type="ECO:0000313" key="2">
    <source>
        <dbReference type="Proteomes" id="UP000823775"/>
    </source>
</evidence>
<proteinExistence type="predicted"/>
<dbReference type="InterPro" id="IPR008972">
    <property type="entry name" value="Cupredoxin"/>
</dbReference>
<comment type="caution">
    <text evidence="1">The sequence shown here is derived from an EMBL/GenBank/DDBJ whole genome shotgun (WGS) entry which is preliminary data.</text>
</comment>
<accession>A0ABS8RJQ8</accession>